<organism evidence="8 9">
    <name type="scientific">Pseudoroseicyclus tamaricis</name>
    <dbReference type="NCBI Taxonomy" id="2705421"/>
    <lineage>
        <taxon>Bacteria</taxon>
        <taxon>Pseudomonadati</taxon>
        <taxon>Pseudomonadota</taxon>
        <taxon>Alphaproteobacteria</taxon>
        <taxon>Rhodobacterales</taxon>
        <taxon>Paracoccaceae</taxon>
        <taxon>Pseudoroseicyclus</taxon>
    </lineage>
</organism>
<feature type="binding site" evidence="6">
    <location>
        <begin position="230"/>
        <end position="231"/>
    </location>
    <ligand>
        <name>S-adenosyl-L-methionine</name>
        <dbReference type="ChEBI" id="CHEBI:59789"/>
    </ligand>
</feature>
<dbReference type="InterPro" id="IPR036804">
    <property type="entry name" value="CheR_N_sf"/>
</dbReference>
<dbReference type="InterPro" id="IPR022641">
    <property type="entry name" value="CheR_N"/>
</dbReference>
<keyword evidence="4 5" id="KW-0949">S-adenosyl-L-methionine</keyword>
<dbReference type="Gene3D" id="1.10.155.10">
    <property type="entry name" value="Chemotaxis receptor methyltransferase CheR, N-terminal domain"/>
    <property type="match status" value="1"/>
</dbReference>
<dbReference type="InterPro" id="IPR050903">
    <property type="entry name" value="Bact_Chemotaxis_MeTrfase"/>
</dbReference>
<reference evidence="8 9" key="1">
    <citation type="submission" date="2020-02" db="EMBL/GenBank/DDBJ databases">
        <title>Pseudoroseicyclus tamarix, sp. nov., isolated from offshore sediment of a Tamarix chinensis forest.</title>
        <authorList>
            <person name="Gai Y."/>
        </authorList>
    </citation>
    <scope>NUCLEOTIDE SEQUENCE [LARGE SCALE GENOMIC DNA]</scope>
    <source>
        <strain evidence="8 9">CLL3-39</strain>
    </source>
</reference>
<proteinExistence type="predicted"/>
<evidence type="ECO:0000313" key="9">
    <source>
        <dbReference type="Proteomes" id="UP000474757"/>
    </source>
</evidence>
<dbReference type="InterPro" id="IPR000780">
    <property type="entry name" value="CheR_MeTrfase"/>
</dbReference>
<feature type="binding site" evidence="6">
    <location>
        <begin position="213"/>
        <end position="214"/>
    </location>
    <ligand>
        <name>S-adenosyl-L-methionine</name>
        <dbReference type="ChEBI" id="CHEBI:59789"/>
    </ligand>
</feature>
<dbReference type="Proteomes" id="UP000474757">
    <property type="component" value="Unassembled WGS sequence"/>
</dbReference>
<evidence type="ECO:0000313" key="8">
    <source>
        <dbReference type="EMBL" id="NDV01840.1"/>
    </source>
</evidence>
<dbReference type="PRINTS" id="PR00996">
    <property type="entry name" value="CHERMTFRASE"/>
</dbReference>
<protein>
    <recommendedName>
        <fullName evidence="5">Chemotaxis protein methyltransferase</fullName>
        <ecNumber evidence="5">2.1.1.80</ecNumber>
    </recommendedName>
</protein>
<dbReference type="InterPro" id="IPR026024">
    <property type="entry name" value="Chemotaxis_MeTrfase_CheR"/>
</dbReference>
<name>A0A6B2JUU7_9RHOB</name>
<dbReference type="EMBL" id="JAAGAB010000003">
    <property type="protein sequence ID" value="NDV01840.1"/>
    <property type="molecule type" value="Genomic_DNA"/>
</dbReference>
<dbReference type="PANTHER" id="PTHR24422">
    <property type="entry name" value="CHEMOTAXIS PROTEIN METHYLTRANSFERASE"/>
    <property type="match status" value="1"/>
</dbReference>
<sequence length="298" mass="33618">MTHVAAHQPPARRGGEFELTEADFAAIAQLAYRHFGLYLTESKRSLVYSRLARRLRKHELPDFAAYVALLKGPEWENEKLDFLTALTTNTTHFFREAHHFTRLEKALLPDLIARARKRGRVRLWSAACSSGQEPYSLAMCIVRHCPEAADLDIKILATDIDPVIIAKAKAATYLPEEYESMPPDMRSECSQPRPGNYQLSSKVTRLVTFGVLNLMDELPFRGPFDAIFCRNVAIYFDKPTQARVWSKLTSVLRPGGELFIGHSERLSGEVSNCYENSGITSYRRVAGAVEPKARSLKT</sequence>
<feature type="binding site" evidence="6">
    <location>
        <position position="95"/>
    </location>
    <ligand>
        <name>S-adenosyl-L-methionine</name>
        <dbReference type="ChEBI" id="CHEBI:59789"/>
    </ligand>
</feature>
<keyword evidence="9" id="KW-1185">Reference proteome</keyword>
<evidence type="ECO:0000256" key="3">
    <source>
        <dbReference type="ARBA" id="ARBA00022679"/>
    </source>
</evidence>
<dbReference type="GO" id="GO:0008983">
    <property type="term" value="F:protein-glutamate O-methyltransferase activity"/>
    <property type="evidence" value="ECO:0007669"/>
    <property type="project" value="UniProtKB-EC"/>
</dbReference>
<comment type="function">
    <text evidence="5">Methylation of the membrane-bound methyl-accepting chemotaxis proteins (MCP) to form gamma-glutamyl methyl ester residues in MCP.</text>
</comment>
<dbReference type="Gene3D" id="3.40.50.150">
    <property type="entry name" value="Vaccinia Virus protein VP39"/>
    <property type="match status" value="1"/>
</dbReference>
<dbReference type="InterPro" id="IPR029063">
    <property type="entry name" value="SAM-dependent_MTases_sf"/>
</dbReference>
<feature type="domain" description="CheR-type methyltransferase" evidence="7">
    <location>
        <begin position="12"/>
        <end position="287"/>
    </location>
</feature>
<dbReference type="GO" id="GO:0032259">
    <property type="term" value="P:methylation"/>
    <property type="evidence" value="ECO:0007669"/>
    <property type="project" value="UniProtKB-KW"/>
</dbReference>
<dbReference type="PIRSF" id="PIRSF000410">
    <property type="entry name" value="CheR"/>
    <property type="match status" value="1"/>
</dbReference>
<dbReference type="InterPro" id="IPR022642">
    <property type="entry name" value="CheR_C"/>
</dbReference>
<dbReference type="AlphaFoldDB" id="A0A6B2JUU7"/>
<gene>
    <name evidence="8" type="ORF">GZA08_12785</name>
</gene>
<dbReference type="EC" id="2.1.1.80" evidence="5"/>
<dbReference type="PROSITE" id="PS50123">
    <property type="entry name" value="CHER"/>
    <property type="match status" value="1"/>
</dbReference>
<evidence type="ECO:0000256" key="2">
    <source>
        <dbReference type="ARBA" id="ARBA00022603"/>
    </source>
</evidence>
<evidence type="ECO:0000256" key="4">
    <source>
        <dbReference type="ARBA" id="ARBA00022691"/>
    </source>
</evidence>
<dbReference type="SUPFAM" id="SSF47757">
    <property type="entry name" value="Chemotaxis receptor methyltransferase CheR, N-terminal domain"/>
    <property type="match status" value="1"/>
</dbReference>
<accession>A0A6B2JUU7</accession>
<evidence type="ECO:0000259" key="7">
    <source>
        <dbReference type="PROSITE" id="PS50123"/>
    </source>
</evidence>
<dbReference type="SMART" id="SM00138">
    <property type="entry name" value="MeTrc"/>
    <property type="match status" value="1"/>
</dbReference>
<keyword evidence="2 5" id="KW-0489">Methyltransferase</keyword>
<evidence type="ECO:0000256" key="5">
    <source>
        <dbReference type="PIRNR" id="PIRNR000410"/>
    </source>
</evidence>
<feature type="binding site" evidence="6">
    <location>
        <position position="91"/>
    </location>
    <ligand>
        <name>S-adenosyl-L-methionine</name>
        <dbReference type="ChEBI" id="CHEBI:59789"/>
    </ligand>
</feature>
<keyword evidence="3 5" id="KW-0808">Transferase</keyword>
<dbReference type="Pfam" id="PF01739">
    <property type="entry name" value="CheR"/>
    <property type="match status" value="1"/>
</dbReference>
<dbReference type="CDD" id="cd02440">
    <property type="entry name" value="AdoMet_MTases"/>
    <property type="match status" value="1"/>
</dbReference>
<feature type="binding site" evidence="6">
    <location>
        <position position="133"/>
    </location>
    <ligand>
        <name>S-adenosyl-L-methionine</name>
        <dbReference type="ChEBI" id="CHEBI:59789"/>
    </ligand>
</feature>
<evidence type="ECO:0000256" key="6">
    <source>
        <dbReference type="PIRSR" id="PIRSR000410-1"/>
    </source>
</evidence>
<comment type="catalytic activity">
    <reaction evidence="1 5">
        <text>L-glutamyl-[protein] + S-adenosyl-L-methionine = [protein]-L-glutamate 5-O-methyl ester + S-adenosyl-L-homocysteine</text>
        <dbReference type="Rhea" id="RHEA:24452"/>
        <dbReference type="Rhea" id="RHEA-COMP:10208"/>
        <dbReference type="Rhea" id="RHEA-COMP:10311"/>
        <dbReference type="ChEBI" id="CHEBI:29973"/>
        <dbReference type="ChEBI" id="CHEBI:57856"/>
        <dbReference type="ChEBI" id="CHEBI:59789"/>
        <dbReference type="ChEBI" id="CHEBI:82795"/>
        <dbReference type="EC" id="2.1.1.80"/>
    </reaction>
</comment>
<dbReference type="Pfam" id="PF03705">
    <property type="entry name" value="CheR_N"/>
    <property type="match status" value="1"/>
</dbReference>
<feature type="binding site" evidence="6">
    <location>
        <position position="159"/>
    </location>
    <ligand>
        <name>S-adenosyl-L-methionine</name>
        <dbReference type="ChEBI" id="CHEBI:59789"/>
    </ligand>
</feature>
<evidence type="ECO:0000256" key="1">
    <source>
        <dbReference type="ARBA" id="ARBA00001541"/>
    </source>
</evidence>
<dbReference type="SUPFAM" id="SSF53335">
    <property type="entry name" value="S-adenosyl-L-methionine-dependent methyltransferases"/>
    <property type="match status" value="1"/>
</dbReference>
<dbReference type="PANTHER" id="PTHR24422:SF19">
    <property type="entry name" value="CHEMOTAXIS PROTEIN METHYLTRANSFERASE"/>
    <property type="match status" value="1"/>
</dbReference>
<feature type="binding site" evidence="6">
    <location>
        <position position="89"/>
    </location>
    <ligand>
        <name>S-adenosyl-L-methionine</name>
        <dbReference type="ChEBI" id="CHEBI:59789"/>
    </ligand>
</feature>
<dbReference type="RefSeq" id="WP_163894249.1">
    <property type="nucleotide sequence ID" value="NZ_JAAFYS010000003.1"/>
</dbReference>
<comment type="caution">
    <text evidence="8">The sequence shown here is derived from an EMBL/GenBank/DDBJ whole genome shotgun (WGS) entry which is preliminary data.</text>
</comment>